<sequence>MVCKTLRIFIHYYSSTECKRGTYGANCEDNCGHCKDITQCDVKNGHCGTGCEKWYTSDVCKLYIQSPQFEQSYTPAVQDITGSSVIVSWSKPENIKTGLEKHYYYIVWLQTDGGTFSNISRVPQLSDQQQLHLQITGLAFNTNYSVYVEPYRQQDTTDERGAVTDITMFKTTSVKDLTTASMMTSGGNGSGLAAGVSVGIIVVLVLVGVAIFFLVRRRRAGKKTNEHHNTTMKFSIEIQDDGEENAGFETERAAGAGVSVEDTDQENVPGPEYVNTQEVTRGVAVADIAAYVEGKRREDGFKGEFKELPSGIRANCTAAKKPQNKSKNRFQDIIAYDHTRVVLSVDKKQCDYINANYIKGYNDKKNAYIACQGPRSITTEDMWRMVWQVESNTIVMLANLFENDKEKCSQYWPEKNGRRSWGHFTTESVSEEKVADYVVRQFSLRNEETGEVRRIRQLHFTSWPDRGTPQYAYPLLAFRRKVHSFDRAIRGPLVVHCSAGVGRTGTFMAIDILIQQATAEGKIDVLECIKQLRTQRMNMVQTLDQYVFVYQAMIESSQATVVPCSTLRQTFDELCKNRQIEQQFERLSALKPLTKKVRCAALEPSNVGKNRNVDIIPDDQHRLFLVTPAKERTNYINAVYVHGYKQLNASIVTQSPMTSTVVDLWRMLADYDSRTVVMLDNCDVTNDQCATYWPLEEGTAQQFGPFQVELVQTVVSATSFVTVREFNVTRTGRNKQNSKIVKQFQLTGVWSQGASLPSNKTFVLELLGSVEKWQQMSGNGPVTVHCSDGASRCGLLCAASYVLEQLKVEQEVDVFHAVQHVRTTRPQLVTDTEQYKFLYEIALEYMSQFDEYANFR</sequence>
<dbReference type="InterPro" id="IPR003961">
    <property type="entry name" value="FN3_dom"/>
</dbReference>
<dbReference type="FunFam" id="3.90.190.10:FF:000102">
    <property type="entry name" value="Receptor-type tyrosine-protein phosphatase"/>
    <property type="match status" value="1"/>
</dbReference>
<reference evidence="14" key="1">
    <citation type="journal article" date="2023" name="Mol. Biol. Evol.">
        <title>Third-Generation Sequencing Reveals the Adaptive Role of the Epigenome in Three Deep-Sea Polychaetes.</title>
        <authorList>
            <person name="Perez M."/>
            <person name="Aroh O."/>
            <person name="Sun Y."/>
            <person name="Lan Y."/>
            <person name="Juniper S.K."/>
            <person name="Young C.R."/>
            <person name="Angers B."/>
            <person name="Qian P.Y."/>
        </authorList>
    </citation>
    <scope>NUCLEOTIDE SEQUENCE</scope>
    <source>
        <strain evidence="14">R07B-5</strain>
    </source>
</reference>
<accession>A0AAD9NMB8</accession>
<organism evidence="14 15">
    <name type="scientific">Ridgeia piscesae</name>
    <name type="common">Tubeworm</name>
    <dbReference type="NCBI Taxonomy" id="27915"/>
    <lineage>
        <taxon>Eukaryota</taxon>
        <taxon>Metazoa</taxon>
        <taxon>Spiralia</taxon>
        <taxon>Lophotrochozoa</taxon>
        <taxon>Annelida</taxon>
        <taxon>Polychaeta</taxon>
        <taxon>Sedentaria</taxon>
        <taxon>Canalipalpata</taxon>
        <taxon>Sabellida</taxon>
        <taxon>Siboglinidae</taxon>
        <taxon>Ridgeia</taxon>
    </lineage>
</organism>
<dbReference type="SUPFAM" id="SSF52799">
    <property type="entry name" value="(Phosphotyrosine protein) phosphatases II"/>
    <property type="match status" value="2"/>
</dbReference>
<dbReference type="PROSITE" id="PS00383">
    <property type="entry name" value="TYR_PHOSPHATASE_1"/>
    <property type="match status" value="2"/>
</dbReference>
<evidence type="ECO:0000256" key="5">
    <source>
        <dbReference type="ARBA" id="ARBA00022801"/>
    </source>
</evidence>
<proteinExistence type="inferred from homology"/>
<dbReference type="InterPro" id="IPR003595">
    <property type="entry name" value="Tyr_Pase_cat"/>
</dbReference>
<dbReference type="SMART" id="SM00404">
    <property type="entry name" value="PTPc_motif"/>
    <property type="match status" value="2"/>
</dbReference>
<dbReference type="InterPro" id="IPR050348">
    <property type="entry name" value="Protein-Tyr_Phosphatase"/>
</dbReference>
<comment type="similarity">
    <text evidence="2">Belongs to the protein-tyrosine phosphatase family.</text>
</comment>
<dbReference type="InterPro" id="IPR016130">
    <property type="entry name" value="Tyr_Pase_AS"/>
</dbReference>
<dbReference type="CDD" id="cd00063">
    <property type="entry name" value="FN3"/>
    <property type="match status" value="1"/>
</dbReference>
<evidence type="ECO:0000313" key="14">
    <source>
        <dbReference type="EMBL" id="KAK2175552.1"/>
    </source>
</evidence>
<dbReference type="FunFam" id="3.90.190.10:FF:000062">
    <property type="entry name" value="Receptor-type tyrosine-protein phosphatase kappa"/>
    <property type="match status" value="1"/>
</dbReference>
<dbReference type="AlphaFoldDB" id="A0AAD9NMB8"/>
<dbReference type="PANTHER" id="PTHR19134:SF562">
    <property type="entry name" value="PROTEIN-TYROSINE-PHOSPHATASE"/>
    <property type="match status" value="1"/>
</dbReference>
<dbReference type="PROSITE" id="PS50056">
    <property type="entry name" value="TYR_PHOSPHATASE_2"/>
    <property type="match status" value="2"/>
</dbReference>
<dbReference type="InterPro" id="IPR036116">
    <property type="entry name" value="FN3_sf"/>
</dbReference>
<dbReference type="Gene3D" id="2.60.40.10">
    <property type="entry name" value="Immunoglobulins"/>
    <property type="match status" value="1"/>
</dbReference>
<dbReference type="GO" id="GO:0016020">
    <property type="term" value="C:membrane"/>
    <property type="evidence" value="ECO:0007669"/>
    <property type="project" value="UniProtKB-SubCell"/>
</dbReference>
<dbReference type="CDD" id="cd00047">
    <property type="entry name" value="PTPc"/>
    <property type="match status" value="1"/>
</dbReference>
<dbReference type="SMART" id="SM00194">
    <property type="entry name" value="PTPc"/>
    <property type="match status" value="2"/>
</dbReference>
<evidence type="ECO:0000259" key="13">
    <source>
        <dbReference type="PROSITE" id="PS50853"/>
    </source>
</evidence>
<dbReference type="InterPro" id="IPR000242">
    <property type="entry name" value="PTP_cat"/>
</dbReference>
<gene>
    <name evidence="14" type="ORF">NP493_723g02022</name>
</gene>
<dbReference type="Gene3D" id="3.90.190.10">
    <property type="entry name" value="Protein tyrosine phosphatase superfamily"/>
    <property type="match status" value="2"/>
</dbReference>
<comment type="catalytic activity">
    <reaction evidence="8">
        <text>O-phospho-L-tyrosyl-[protein] + H2O = L-tyrosyl-[protein] + phosphate</text>
        <dbReference type="Rhea" id="RHEA:10684"/>
        <dbReference type="Rhea" id="RHEA-COMP:10136"/>
        <dbReference type="Rhea" id="RHEA-COMP:20101"/>
        <dbReference type="ChEBI" id="CHEBI:15377"/>
        <dbReference type="ChEBI" id="CHEBI:43474"/>
        <dbReference type="ChEBI" id="CHEBI:46858"/>
        <dbReference type="ChEBI" id="CHEBI:61978"/>
        <dbReference type="EC" id="3.1.3.48"/>
    </reaction>
</comment>
<feature type="domain" description="Tyrosine specific protein phosphatases" evidence="12">
    <location>
        <begin position="476"/>
        <end position="547"/>
    </location>
</feature>
<evidence type="ECO:0000256" key="7">
    <source>
        <dbReference type="ARBA" id="ARBA00023136"/>
    </source>
</evidence>
<feature type="transmembrane region" description="Helical" evidence="10">
    <location>
        <begin position="192"/>
        <end position="215"/>
    </location>
</feature>
<feature type="domain" description="Tyrosine specific protein phosphatases" evidence="12">
    <location>
        <begin position="764"/>
        <end position="836"/>
    </location>
</feature>
<evidence type="ECO:0000256" key="8">
    <source>
        <dbReference type="ARBA" id="ARBA00051722"/>
    </source>
</evidence>
<evidence type="ECO:0000256" key="1">
    <source>
        <dbReference type="ARBA" id="ARBA00004167"/>
    </source>
</evidence>
<feature type="domain" description="Tyrosine-protein phosphatase" evidence="11">
    <location>
        <begin position="580"/>
        <end position="845"/>
    </location>
</feature>
<keyword evidence="5" id="KW-0378">Hydrolase</keyword>
<keyword evidence="15" id="KW-1185">Reference proteome</keyword>
<comment type="caution">
    <text evidence="14">The sequence shown here is derived from an EMBL/GenBank/DDBJ whole genome shotgun (WGS) entry which is preliminary data.</text>
</comment>
<evidence type="ECO:0000313" key="15">
    <source>
        <dbReference type="Proteomes" id="UP001209878"/>
    </source>
</evidence>
<dbReference type="PANTHER" id="PTHR19134">
    <property type="entry name" value="RECEPTOR-TYPE TYROSINE-PROTEIN PHOSPHATASE"/>
    <property type="match status" value="1"/>
</dbReference>
<name>A0AAD9NMB8_RIDPI</name>
<dbReference type="PROSITE" id="PS50853">
    <property type="entry name" value="FN3"/>
    <property type="match status" value="1"/>
</dbReference>
<feature type="region of interest" description="Disordered" evidence="9">
    <location>
        <begin position="252"/>
        <end position="272"/>
    </location>
</feature>
<feature type="domain" description="Tyrosine-protein phosphatase" evidence="11">
    <location>
        <begin position="301"/>
        <end position="556"/>
    </location>
</feature>
<keyword evidence="4" id="KW-0732">Signal</keyword>
<dbReference type="EC" id="3.1.3.48" evidence="3"/>
<evidence type="ECO:0000256" key="4">
    <source>
        <dbReference type="ARBA" id="ARBA00022729"/>
    </source>
</evidence>
<comment type="subcellular location">
    <subcellularLocation>
        <location evidence="1">Membrane</location>
        <topology evidence="1">Single-pass membrane protein</topology>
    </subcellularLocation>
</comment>
<dbReference type="PRINTS" id="PR00700">
    <property type="entry name" value="PRTYPHPHTASE"/>
</dbReference>
<keyword evidence="10" id="KW-1133">Transmembrane helix</keyword>
<keyword evidence="10" id="KW-0812">Transmembrane</keyword>
<dbReference type="GO" id="GO:0004725">
    <property type="term" value="F:protein tyrosine phosphatase activity"/>
    <property type="evidence" value="ECO:0007669"/>
    <property type="project" value="UniProtKB-EC"/>
</dbReference>
<dbReference type="InterPro" id="IPR013783">
    <property type="entry name" value="Ig-like_fold"/>
</dbReference>
<evidence type="ECO:0000256" key="6">
    <source>
        <dbReference type="ARBA" id="ARBA00022912"/>
    </source>
</evidence>
<evidence type="ECO:0000259" key="12">
    <source>
        <dbReference type="PROSITE" id="PS50056"/>
    </source>
</evidence>
<evidence type="ECO:0000259" key="11">
    <source>
        <dbReference type="PROSITE" id="PS50055"/>
    </source>
</evidence>
<dbReference type="EMBL" id="JAODUO010000724">
    <property type="protein sequence ID" value="KAK2175552.1"/>
    <property type="molecule type" value="Genomic_DNA"/>
</dbReference>
<dbReference type="PROSITE" id="PS50055">
    <property type="entry name" value="TYR_PHOSPHATASE_PTP"/>
    <property type="match status" value="2"/>
</dbReference>
<keyword evidence="7 10" id="KW-0472">Membrane</keyword>
<dbReference type="SUPFAM" id="SSF49265">
    <property type="entry name" value="Fibronectin type III"/>
    <property type="match status" value="1"/>
</dbReference>
<evidence type="ECO:0000256" key="9">
    <source>
        <dbReference type="SAM" id="MobiDB-lite"/>
    </source>
</evidence>
<evidence type="ECO:0000256" key="10">
    <source>
        <dbReference type="SAM" id="Phobius"/>
    </source>
</evidence>
<dbReference type="InterPro" id="IPR029021">
    <property type="entry name" value="Prot-tyrosine_phosphatase-like"/>
</dbReference>
<dbReference type="Proteomes" id="UP001209878">
    <property type="component" value="Unassembled WGS sequence"/>
</dbReference>
<feature type="domain" description="Fibronectin type-III" evidence="13">
    <location>
        <begin position="71"/>
        <end position="174"/>
    </location>
</feature>
<keyword evidence="6" id="KW-0904">Protein phosphatase</keyword>
<evidence type="ECO:0000256" key="3">
    <source>
        <dbReference type="ARBA" id="ARBA00013064"/>
    </source>
</evidence>
<dbReference type="Pfam" id="PF00102">
    <property type="entry name" value="Y_phosphatase"/>
    <property type="match status" value="2"/>
</dbReference>
<protein>
    <recommendedName>
        <fullName evidence="3">protein-tyrosine-phosphatase</fullName>
        <ecNumber evidence="3">3.1.3.48</ecNumber>
    </recommendedName>
</protein>
<dbReference type="InterPro" id="IPR000387">
    <property type="entry name" value="Tyr_Pase_dom"/>
</dbReference>
<evidence type="ECO:0000256" key="2">
    <source>
        <dbReference type="ARBA" id="ARBA00009580"/>
    </source>
</evidence>